<feature type="binding site" evidence="9">
    <location>
        <position position="132"/>
    </location>
    <ligand>
        <name>[2Fe-2S] cluster</name>
        <dbReference type="ChEBI" id="CHEBI:190135"/>
    </ligand>
</feature>
<dbReference type="Gene3D" id="1.10.10.1590">
    <property type="entry name" value="NADH-quinone oxidoreductase subunit E"/>
    <property type="match status" value="1"/>
</dbReference>
<dbReference type="GO" id="GO:1902494">
    <property type="term" value="C:catalytic complex"/>
    <property type="evidence" value="ECO:0007669"/>
    <property type="project" value="UniProtKB-ARBA"/>
</dbReference>
<accession>M6UAM6</accession>
<sequence length="161" mass="18353">MLMSYKFSETSEKRFQKMLEAFPDKRSLILPCLYILQRENGFVDQDGMAYIAERLGDPISLAQVYGVATFYTLYNKKPVGKYHIQICGTSSCYLRGNDGIEKHICKRLGIHTGQTTSDQKFTLEEVECLGACGYAPMVQINDDFYEHLTPEKVDQILDSLN</sequence>
<dbReference type="GO" id="GO:0031967">
    <property type="term" value="C:organelle envelope"/>
    <property type="evidence" value="ECO:0007669"/>
    <property type="project" value="UniProtKB-ARBA"/>
</dbReference>
<dbReference type="Gene3D" id="3.40.30.10">
    <property type="entry name" value="Glutaredoxin"/>
    <property type="match status" value="1"/>
</dbReference>
<dbReference type="GO" id="GO:0003954">
    <property type="term" value="F:NADH dehydrogenase activity"/>
    <property type="evidence" value="ECO:0007669"/>
    <property type="project" value="TreeGrafter"/>
</dbReference>
<dbReference type="GO" id="GO:0022804">
    <property type="term" value="F:active transmembrane transporter activity"/>
    <property type="evidence" value="ECO:0007669"/>
    <property type="project" value="UniProtKB-ARBA"/>
</dbReference>
<keyword evidence="2 9" id="KW-0001">2Fe-2S</keyword>
<dbReference type="GO" id="GO:0031090">
    <property type="term" value="C:organelle membrane"/>
    <property type="evidence" value="ECO:0007669"/>
    <property type="project" value="UniProtKB-ARBA"/>
</dbReference>
<organism evidence="10 11">
    <name type="scientific">Leptospira noguchii serovar Autumnalis str. ZUN142</name>
    <dbReference type="NCBI Taxonomy" id="1085540"/>
    <lineage>
        <taxon>Bacteria</taxon>
        <taxon>Pseudomonadati</taxon>
        <taxon>Spirochaetota</taxon>
        <taxon>Spirochaetia</taxon>
        <taxon>Leptospirales</taxon>
        <taxon>Leptospiraceae</taxon>
        <taxon>Leptospira</taxon>
    </lineage>
</organism>
<dbReference type="FunFam" id="1.10.10.1590:FF:000001">
    <property type="entry name" value="NADH-quinone oxidoreductase subunit E"/>
    <property type="match status" value="1"/>
</dbReference>
<dbReference type="PROSITE" id="PS01099">
    <property type="entry name" value="COMPLEX1_24K"/>
    <property type="match status" value="1"/>
</dbReference>
<dbReference type="Proteomes" id="UP000012153">
    <property type="component" value="Unassembled WGS sequence"/>
</dbReference>
<keyword evidence="3 9" id="KW-0479">Metal-binding</keyword>
<dbReference type="EMBL" id="AHOP02000043">
    <property type="protein sequence ID" value="EMO39986.1"/>
    <property type="molecule type" value="Genomic_DNA"/>
</dbReference>
<evidence type="ECO:0000256" key="5">
    <source>
        <dbReference type="ARBA" id="ARBA00023004"/>
    </source>
</evidence>
<keyword evidence="4" id="KW-1278">Translocase</keyword>
<dbReference type="AlphaFoldDB" id="M6UAM6"/>
<dbReference type="GO" id="GO:0051537">
    <property type="term" value="F:2 iron, 2 sulfur cluster binding"/>
    <property type="evidence" value="ECO:0007669"/>
    <property type="project" value="UniProtKB-KW"/>
</dbReference>
<dbReference type="GO" id="GO:0008324">
    <property type="term" value="F:monoatomic cation transmembrane transporter activity"/>
    <property type="evidence" value="ECO:0007669"/>
    <property type="project" value="UniProtKB-ARBA"/>
</dbReference>
<dbReference type="PIRSF" id="PIRSF000216">
    <property type="entry name" value="NADH_DH_24kDa"/>
    <property type="match status" value="1"/>
</dbReference>
<evidence type="ECO:0000256" key="4">
    <source>
        <dbReference type="ARBA" id="ARBA00022967"/>
    </source>
</evidence>
<comment type="cofactor">
    <cofactor evidence="9">
        <name>[2Fe-2S] cluster</name>
        <dbReference type="ChEBI" id="CHEBI:190135"/>
    </cofactor>
    <text evidence="9">Binds 1 [2Fe-2S] cluster.</text>
</comment>
<evidence type="ECO:0000256" key="2">
    <source>
        <dbReference type="ARBA" id="ARBA00022714"/>
    </source>
</evidence>
<dbReference type="NCBIfam" id="NF005722">
    <property type="entry name" value="PRK07539.1-2"/>
    <property type="match status" value="1"/>
</dbReference>
<dbReference type="CDD" id="cd03064">
    <property type="entry name" value="TRX_Fd_NuoE"/>
    <property type="match status" value="1"/>
</dbReference>
<dbReference type="GO" id="GO:0046872">
    <property type="term" value="F:metal ion binding"/>
    <property type="evidence" value="ECO:0007669"/>
    <property type="project" value="UniProtKB-KW"/>
</dbReference>
<dbReference type="InterPro" id="IPR041921">
    <property type="entry name" value="NuoE_N"/>
</dbReference>
<feature type="binding site" evidence="9">
    <location>
        <position position="92"/>
    </location>
    <ligand>
        <name>[2Fe-2S] cluster</name>
        <dbReference type="ChEBI" id="CHEBI:190135"/>
    </ligand>
</feature>
<evidence type="ECO:0000313" key="10">
    <source>
        <dbReference type="EMBL" id="EMO39986.1"/>
    </source>
</evidence>
<dbReference type="GO" id="GO:0022890">
    <property type="term" value="F:inorganic cation transmembrane transporter activity"/>
    <property type="evidence" value="ECO:0007669"/>
    <property type="project" value="UniProtKB-ARBA"/>
</dbReference>
<proteinExistence type="inferred from homology"/>
<comment type="cofactor">
    <cofactor evidence="8">
        <name>[2Fe-2S] cluster</name>
        <dbReference type="ChEBI" id="CHEBI:190135"/>
    </cofactor>
</comment>
<evidence type="ECO:0000256" key="9">
    <source>
        <dbReference type="PIRSR" id="PIRSR000216-1"/>
    </source>
</evidence>
<evidence type="ECO:0000256" key="7">
    <source>
        <dbReference type="ARBA" id="ARBA00023027"/>
    </source>
</evidence>
<dbReference type="PANTHER" id="PTHR10371">
    <property type="entry name" value="NADH DEHYDROGENASE UBIQUINONE FLAVOPROTEIN 2, MITOCHONDRIAL"/>
    <property type="match status" value="1"/>
</dbReference>
<dbReference type="GO" id="GO:0098662">
    <property type="term" value="P:inorganic cation transmembrane transport"/>
    <property type="evidence" value="ECO:0007669"/>
    <property type="project" value="UniProtKB-ARBA"/>
</dbReference>
<dbReference type="InterPro" id="IPR042128">
    <property type="entry name" value="NuoE_dom"/>
</dbReference>
<feature type="binding site" evidence="9">
    <location>
        <position position="87"/>
    </location>
    <ligand>
        <name>[2Fe-2S] cluster</name>
        <dbReference type="ChEBI" id="CHEBI:190135"/>
    </ligand>
</feature>
<protein>
    <submittedName>
        <fullName evidence="10">NADH-quinone oxidoreductase, E subunit</fullName>
    </submittedName>
</protein>
<evidence type="ECO:0000256" key="8">
    <source>
        <dbReference type="ARBA" id="ARBA00034078"/>
    </source>
</evidence>
<feature type="binding site" evidence="9">
    <location>
        <position position="128"/>
    </location>
    <ligand>
        <name>[2Fe-2S] cluster</name>
        <dbReference type="ChEBI" id="CHEBI:190135"/>
    </ligand>
</feature>
<dbReference type="SUPFAM" id="SSF52833">
    <property type="entry name" value="Thioredoxin-like"/>
    <property type="match status" value="1"/>
</dbReference>
<comment type="caution">
    <text evidence="10">The sequence shown here is derived from an EMBL/GenBank/DDBJ whole genome shotgun (WGS) entry which is preliminary data.</text>
</comment>
<dbReference type="NCBIfam" id="TIGR01958">
    <property type="entry name" value="nuoE_fam"/>
    <property type="match status" value="1"/>
</dbReference>
<dbReference type="PANTHER" id="PTHR10371:SF3">
    <property type="entry name" value="NADH DEHYDROGENASE [UBIQUINONE] FLAVOPROTEIN 2, MITOCHONDRIAL"/>
    <property type="match status" value="1"/>
</dbReference>
<comment type="similarity">
    <text evidence="1">Belongs to the complex I 24 kDa subunit family.</text>
</comment>
<keyword evidence="5 9" id="KW-0408">Iron</keyword>
<dbReference type="InterPro" id="IPR036249">
    <property type="entry name" value="Thioredoxin-like_sf"/>
</dbReference>
<keyword evidence="7" id="KW-0520">NAD</keyword>
<gene>
    <name evidence="10" type="primary">nuoE</name>
    <name evidence="10" type="ORF">LEP1GSC186_1351</name>
</gene>
<evidence type="ECO:0000256" key="3">
    <source>
        <dbReference type="ARBA" id="ARBA00022723"/>
    </source>
</evidence>
<reference evidence="10 11" key="1">
    <citation type="submission" date="2013-01" db="EMBL/GenBank/DDBJ databases">
        <authorList>
            <person name="Harkins D.M."/>
            <person name="Durkin A.S."/>
            <person name="Brinkac L.M."/>
            <person name="Haft D.H."/>
            <person name="Selengut J.D."/>
            <person name="Sanka R."/>
            <person name="DePew J."/>
            <person name="Purushe J."/>
            <person name="Matthias M.A."/>
            <person name="Vinetz J.M."/>
            <person name="Sutton G.G."/>
            <person name="Nierman W.C."/>
            <person name="Fouts D.E."/>
        </authorList>
    </citation>
    <scope>NUCLEOTIDE SEQUENCE [LARGE SCALE GENOMIC DNA]</scope>
    <source>
        <strain evidence="10 11">ZUN142</strain>
    </source>
</reference>
<dbReference type="FunFam" id="3.40.30.10:FF:000022">
    <property type="entry name" value="NADH dehydrogenase flavoprotein 2, mitochondrial"/>
    <property type="match status" value="1"/>
</dbReference>
<evidence type="ECO:0000256" key="1">
    <source>
        <dbReference type="ARBA" id="ARBA00010643"/>
    </source>
</evidence>
<dbReference type="GO" id="GO:0098796">
    <property type="term" value="C:membrane protein complex"/>
    <property type="evidence" value="ECO:0007669"/>
    <property type="project" value="UniProtKB-ARBA"/>
</dbReference>
<evidence type="ECO:0000313" key="11">
    <source>
        <dbReference type="Proteomes" id="UP000012153"/>
    </source>
</evidence>
<evidence type="ECO:0000256" key="6">
    <source>
        <dbReference type="ARBA" id="ARBA00023014"/>
    </source>
</evidence>
<keyword evidence="6 9" id="KW-0411">Iron-sulfur</keyword>
<name>M6UAM6_9LEPT</name>
<dbReference type="InterPro" id="IPR002023">
    <property type="entry name" value="NuoE-like"/>
</dbReference>
<dbReference type="Pfam" id="PF01257">
    <property type="entry name" value="2Fe-2S_thioredx"/>
    <property type="match status" value="1"/>
</dbReference>